<evidence type="ECO:0000313" key="3">
    <source>
        <dbReference type="Proteomes" id="UP000076798"/>
    </source>
</evidence>
<evidence type="ECO:0000256" key="1">
    <source>
        <dbReference type="SAM" id="MobiDB-lite"/>
    </source>
</evidence>
<feature type="compositionally biased region" description="Basic residues" evidence="1">
    <location>
        <begin position="457"/>
        <end position="467"/>
    </location>
</feature>
<keyword evidence="3" id="KW-1185">Reference proteome</keyword>
<feature type="region of interest" description="Disordered" evidence="1">
    <location>
        <begin position="361"/>
        <end position="494"/>
    </location>
</feature>
<name>A0A166D7X2_9AGAM</name>
<reference evidence="2 3" key="1">
    <citation type="journal article" date="2016" name="Mol. Biol. Evol.">
        <title>Comparative Genomics of Early-Diverging Mushroom-Forming Fungi Provides Insights into the Origins of Lignocellulose Decay Capabilities.</title>
        <authorList>
            <person name="Nagy L.G."/>
            <person name="Riley R."/>
            <person name="Tritt A."/>
            <person name="Adam C."/>
            <person name="Daum C."/>
            <person name="Floudas D."/>
            <person name="Sun H."/>
            <person name="Yadav J.S."/>
            <person name="Pangilinan J."/>
            <person name="Larsson K.H."/>
            <person name="Matsuura K."/>
            <person name="Barry K."/>
            <person name="Labutti K."/>
            <person name="Kuo R."/>
            <person name="Ohm R.A."/>
            <person name="Bhattacharya S.S."/>
            <person name="Shirouzu T."/>
            <person name="Yoshinaga Y."/>
            <person name="Martin F.M."/>
            <person name="Grigoriev I.V."/>
            <person name="Hibbett D.S."/>
        </authorList>
    </citation>
    <scope>NUCLEOTIDE SEQUENCE [LARGE SCALE GENOMIC DNA]</scope>
    <source>
        <strain evidence="2 3">HHB10207 ss-3</strain>
    </source>
</reference>
<feature type="compositionally biased region" description="Low complexity" evidence="1">
    <location>
        <begin position="411"/>
        <end position="421"/>
    </location>
</feature>
<gene>
    <name evidence="2" type="ORF">SISSUDRAFT_1103654</name>
</gene>
<dbReference type="Proteomes" id="UP000076798">
    <property type="component" value="Unassembled WGS sequence"/>
</dbReference>
<protein>
    <submittedName>
        <fullName evidence="2">Uncharacterized protein</fullName>
    </submittedName>
</protein>
<organism evidence="2 3">
    <name type="scientific">Sistotremastrum suecicum HHB10207 ss-3</name>
    <dbReference type="NCBI Taxonomy" id="1314776"/>
    <lineage>
        <taxon>Eukaryota</taxon>
        <taxon>Fungi</taxon>
        <taxon>Dikarya</taxon>
        <taxon>Basidiomycota</taxon>
        <taxon>Agaricomycotina</taxon>
        <taxon>Agaricomycetes</taxon>
        <taxon>Sistotremastrales</taxon>
        <taxon>Sistotremastraceae</taxon>
        <taxon>Sistotremastrum</taxon>
    </lineage>
</organism>
<evidence type="ECO:0000313" key="2">
    <source>
        <dbReference type="EMBL" id="KZT38228.1"/>
    </source>
</evidence>
<feature type="compositionally biased region" description="Basic and acidic residues" evidence="1">
    <location>
        <begin position="389"/>
        <end position="402"/>
    </location>
</feature>
<feature type="compositionally biased region" description="Polar residues" evidence="1">
    <location>
        <begin position="428"/>
        <end position="437"/>
    </location>
</feature>
<dbReference type="AlphaFoldDB" id="A0A166D7X2"/>
<proteinExistence type="predicted"/>
<sequence>MWTVLDYLLRRASKGSWHLQPSARLDTIESLLMIFGAQEVRGRVAPVLFLLSGVRIGHYGGRVRGECGFSLDGERIERRRKGTIEVRMIWLGPFAIPQFDPSKQHDCQTPLQSLPTSIFDLRFDSSVPLSFLKKDKIVRKFQFDRISLIYGQYQLHSILASSLDPLPDNFDLNASPSSQSLCALETRRAVNIGEHSVERLSCADFRVLSHPSPRISLKSVAGISHEESGPMAGLVSKEERRKLKRESSEIGYSESPTNSSDASELTYCWIFGRGVLRSAAKRPGAREVFRLRRQADKGRKYSIYSVKFSVARSSTPQRSGSANLGNEDGRVDVVGEVKGAVAYAIGEVKAALDGEQVQKGAAGGTVAHRSASQTLRRGLHKRSGSFQGRIDDYSAHRGKGEKFMGGSRTDSSMTRKGSSTSSHRKPLTQMSSSSGLATSKDRDERGVTDVTDDALLKARRVRMARRRVVYETADNSGDAGYSSGGKDNAKNDAA</sequence>
<dbReference type="EMBL" id="KV428067">
    <property type="protein sequence ID" value="KZT38228.1"/>
    <property type="molecule type" value="Genomic_DNA"/>
</dbReference>
<accession>A0A166D7X2</accession>